<proteinExistence type="predicted"/>
<organism evidence="1 2">
    <name type="scientific">Cardiocondyla obscurior</name>
    <dbReference type="NCBI Taxonomy" id="286306"/>
    <lineage>
        <taxon>Eukaryota</taxon>
        <taxon>Metazoa</taxon>
        <taxon>Ecdysozoa</taxon>
        <taxon>Arthropoda</taxon>
        <taxon>Hexapoda</taxon>
        <taxon>Insecta</taxon>
        <taxon>Pterygota</taxon>
        <taxon>Neoptera</taxon>
        <taxon>Endopterygota</taxon>
        <taxon>Hymenoptera</taxon>
        <taxon>Apocrita</taxon>
        <taxon>Aculeata</taxon>
        <taxon>Formicoidea</taxon>
        <taxon>Formicidae</taxon>
        <taxon>Myrmicinae</taxon>
        <taxon>Cardiocondyla</taxon>
    </lineage>
</organism>
<accession>A0AAW2EPH2</accession>
<sequence length="133" mass="15337">MFNLPCIIPRCLTVRSKLQSAPLIESAADIIKHIRRVISDLANSRGGTRRALQLQLRFRLQSVSQLGGVFRREFGGPEVVHYTPSTGEEGREKTHLRDRSNIKIVVDRFVLPYNRRPYYSITTMNIMLRVAYH</sequence>
<name>A0AAW2EPH2_9HYME</name>
<evidence type="ECO:0000313" key="1">
    <source>
        <dbReference type="EMBL" id="KAL0104234.1"/>
    </source>
</evidence>
<keyword evidence="2" id="KW-1185">Reference proteome</keyword>
<comment type="caution">
    <text evidence="1">The sequence shown here is derived from an EMBL/GenBank/DDBJ whole genome shotgun (WGS) entry which is preliminary data.</text>
</comment>
<gene>
    <name evidence="1" type="ORF">PUN28_017152</name>
</gene>
<protein>
    <submittedName>
        <fullName evidence="1">Uncharacterized protein</fullName>
    </submittedName>
</protein>
<reference evidence="1 2" key="1">
    <citation type="submission" date="2023-03" db="EMBL/GenBank/DDBJ databases">
        <title>High recombination rates correlate with genetic variation in Cardiocondyla obscurior ants.</title>
        <authorList>
            <person name="Errbii M."/>
        </authorList>
    </citation>
    <scope>NUCLEOTIDE SEQUENCE [LARGE SCALE GENOMIC DNA]</scope>
    <source>
        <strain evidence="1">Alpha-2009</strain>
        <tissue evidence="1">Whole body</tissue>
    </source>
</reference>
<dbReference type="AlphaFoldDB" id="A0AAW2EPH2"/>
<dbReference type="EMBL" id="JADYXP020000020">
    <property type="protein sequence ID" value="KAL0104234.1"/>
    <property type="molecule type" value="Genomic_DNA"/>
</dbReference>
<evidence type="ECO:0000313" key="2">
    <source>
        <dbReference type="Proteomes" id="UP001430953"/>
    </source>
</evidence>
<dbReference type="Proteomes" id="UP001430953">
    <property type="component" value="Unassembled WGS sequence"/>
</dbReference>